<dbReference type="EMBL" id="BBSA01000009">
    <property type="protein sequence ID" value="GAM63443.1"/>
    <property type="molecule type" value="Genomic_DNA"/>
</dbReference>
<sequence length="38" mass="4190">MTAKLDQMIVDKTGGVIGYQVCSDLASIGKIYAMRKRQ</sequence>
<name>A0A0B8PK27_9VIBR</name>
<dbReference type="AlphaFoldDB" id="A0A0B8PK27"/>
<reference evidence="1 2" key="2">
    <citation type="submission" date="2015-01" db="EMBL/GenBank/DDBJ databases">
        <authorList>
            <consortium name="NBRP consortium"/>
            <person name="Sawabe T."/>
            <person name="Meirelles P."/>
            <person name="Feng G."/>
            <person name="Sayaka M."/>
            <person name="Hattori M."/>
            <person name="Ohkuma M."/>
        </authorList>
    </citation>
    <scope>NUCLEOTIDE SEQUENCE [LARGE SCALE GENOMIC DNA]</scope>
    <source>
        <strain evidence="1 2">JCM19232</strain>
    </source>
</reference>
<accession>A0A0B8PK27</accession>
<evidence type="ECO:0000313" key="1">
    <source>
        <dbReference type="EMBL" id="GAM63443.1"/>
    </source>
</evidence>
<organism evidence="1 2">
    <name type="scientific">Vibrio ishigakensis</name>
    <dbReference type="NCBI Taxonomy" id="1481914"/>
    <lineage>
        <taxon>Bacteria</taxon>
        <taxon>Pseudomonadati</taxon>
        <taxon>Pseudomonadota</taxon>
        <taxon>Gammaproteobacteria</taxon>
        <taxon>Vibrionales</taxon>
        <taxon>Vibrionaceae</taxon>
        <taxon>Vibrio</taxon>
    </lineage>
</organism>
<proteinExistence type="predicted"/>
<gene>
    <name evidence="1" type="ORF">JCM19232_2423</name>
</gene>
<reference evidence="1 2" key="1">
    <citation type="submission" date="2015-01" db="EMBL/GenBank/DDBJ databases">
        <title>Vibrio sp. C5 JCM 19232 whole genome shotgun sequence.</title>
        <authorList>
            <person name="Sawabe T."/>
            <person name="Meirelles P."/>
            <person name="Feng G."/>
            <person name="Sayaka M."/>
            <person name="Hattori M."/>
            <person name="Ohkuma M."/>
        </authorList>
    </citation>
    <scope>NUCLEOTIDE SEQUENCE [LARGE SCALE GENOMIC DNA]</scope>
    <source>
        <strain evidence="1 2">JCM19232</strain>
    </source>
</reference>
<dbReference type="Proteomes" id="UP000031670">
    <property type="component" value="Unassembled WGS sequence"/>
</dbReference>
<comment type="caution">
    <text evidence="1">The sequence shown here is derived from an EMBL/GenBank/DDBJ whole genome shotgun (WGS) entry which is preliminary data.</text>
</comment>
<protein>
    <submittedName>
        <fullName evidence="1">Fe-S protein</fullName>
    </submittedName>
</protein>
<evidence type="ECO:0000313" key="2">
    <source>
        <dbReference type="Proteomes" id="UP000031670"/>
    </source>
</evidence>